<accession>A0A017T9V8</accession>
<comment type="caution">
    <text evidence="2">The sequence shown here is derived from an EMBL/GenBank/DDBJ whole genome shotgun (WGS) entry which is preliminary data.</text>
</comment>
<gene>
    <name evidence="2" type="ORF">CAP_2223</name>
</gene>
<sequence length="62" mass="7201">MLLLRLAHKFSEVRLARKCGVGQATISSWISGKRRPNYESRQTLFTLYDIPMDAWDRTAEES</sequence>
<protein>
    <recommendedName>
        <fullName evidence="1">HTH cro/C1-type domain-containing protein</fullName>
    </recommendedName>
</protein>
<keyword evidence="3" id="KW-1185">Reference proteome</keyword>
<dbReference type="InterPro" id="IPR010982">
    <property type="entry name" value="Lambda_DNA-bd_dom_sf"/>
</dbReference>
<dbReference type="Proteomes" id="UP000019678">
    <property type="component" value="Unassembled WGS sequence"/>
</dbReference>
<dbReference type="Gene3D" id="1.10.260.40">
    <property type="entry name" value="lambda repressor-like DNA-binding domains"/>
    <property type="match status" value="1"/>
</dbReference>
<dbReference type="PROSITE" id="PS50943">
    <property type="entry name" value="HTH_CROC1"/>
    <property type="match status" value="1"/>
</dbReference>
<organism evidence="2 3">
    <name type="scientific">Chondromyces apiculatus DSM 436</name>
    <dbReference type="NCBI Taxonomy" id="1192034"/>
    <lineage>
        <taxon>Bacteria</taxon>
        <taxon>Pseudomonadati</taxon>
        <taxon>Myxococcota</taxon>
        <taxon>Polyangia</taxon>
        <taxon>Polyangiales</taxon>
        <taxon>Polyangiaceae</taxon>
        <taxon>Chondromyces</taxon>
    </lineage>
</organism>
<dbReference type="GO" id="GO:0003677">
    <property type="term" value="F:DNA binding"/>
    <property type="evidence" value="ECO:0007669"/>
    <property type="project" value="InterPro"/>
</dbReference>
<dbReference type="SUPFAM" id="SSF47413">
    <property type="entry name" value="lambda repressor-like DNA-binding domains"/>
    <property type="match status" value="1"/>
</dbReference>
<dbReference type="Pfam" id="PF01381">
    <property type="entry name" value="HTH_3"/>
    <property type="match status" value="1"/>
</dbReference>
<dbReference type="CDD" id="cd00093">
    <property type="entry name" value="HTH_XRE"/>
    <property type="match status" value="1"/>
</dbReference>
<dbReference type="InterPro" id="IPR001387">
    <property type="entry name" value="Cro/C1-type_HTH"/>
</dbReference>
<name>A0A017T9V8_9BACT</name>
<evidence type="ECO:0000313" key="2">
    <source>
        <dbReference type="EMBL" id="EYF06033.1"/>
    </source>
</evidence>
<evidence type="ECO:0000313" key="3">
    <source>
        <dbReference type="Proteomes" id="UP000019678"/>
    </source>
</evidence>
<reference evidence="2 3" key="1">
    <citation type="submission" date="2013-05" db="EMBL/GenBank/DDBJ databases">
        <title>Genome assembly of Chondromyces apiculatus DSM 436.</title>
        <authorList>
            <person name="Sharma G."/>
            <person name="Khatri I."/>
            <person name="Kaur C."/>
            <person name="Mayilraj S."/>
            <person name="Subramanian S."/>
        </authorList>
    </citation>
    <scope>NUCLEOTIDE SEQUENCE [LARGE SCALE GENOMIC DNA]</scope>
    <source>
        <strain evidence="2 3">DSM 436</strain>
    </source>
</reference>
<evidence type="ECO:0000259" key="1">
    <source>
        <dbReference type="PROSITE" id="PS50943"/>
    </source>
</evidence>
<dbReference type="EMBL" id="ASRX01000018">
    <property type="protein sequence ID" value="EYF06033.1"/>
    <property type="molecule type" value="Genomic_DNA"/>
</dbReference>
<proteinExistence type="predicted"/>
<dbReference type="AlphaFoldDB" id="A0A017T9V8"/>
<dbReference type="STRING" id="1192034.CAP_2223"/>
<feature type="domain" description="HTH cro/C1-type" evidence="1">
    <location>
        <begin position="1"/>
        <end position="55"/>
    </location>
</feature>